<dbReference type="Gene3D" id="1.20.58.2190">
    <property type="match status" value="1"/>
</dbReference>
<dbReference type="CDD" id="cd09212">
    <property type="entry name" value="PUB"/>
    <property type="match status" value="1"/>
</dbReference>
<dbReference type="VEuPathDB" id="PlasmoDB:PGAL8A_00500400"/>
<sequence length="558" mass="65834">MDEDNEVVAMLLNVGKKINKNQEQLKPFIKKIVEDNWLDSLESLKSLSEDEWNKLNLPIRLIDEIKKELSIKEKENNTKNNELNESNFANNYKCKKGPTNICEEEKKTNINLNKKMKKNKCDDNEKNIIDIKNYNMRNFNILTDNHSEVKNEMPILSNHEHIECNEQKNVETAKLENKELLKNSIIKFNKEKYEELINNNINDIQNEDIFYLSYDNDISETYYHSNDETLKSVNIINEIENLKKIEINDLKIIIPIFCKIIKNILINPNILKTRILKSTNDIMKNKILKYDESRNFLFFIGFVKIASYFVMEKVDTVLLLCIYDNLKNFAKGSIKMDAKPKTLFDPFKSSIVCLDTLKKSKLKTDNEMDQILKKKKEQVEKLMSQTTELNPKIYLYQKNVNENKINKNFDSSDTDKDESKEDVSHLISNIKNLYKEQTFQSKTKLELEKISNRKVYVKTVLKILFPDFYVLEMSFSSGTLIKEVNECIKKFLHDSISSREWYIYETPGIYKFDPQKKLSDYNLFPHALLRFKLVDKSNNLVNTRFLSDEAISKYFQLK</sequence>
<dbReference type="Pfam" id="PF09409">
    <property type="entry name" value="PUB"/>
    <property type="match status" value="1"/>
</dbReference>
<dbReference type="InterPro" id="IPR018997">
    <property type="entry name" value="PUB_domain"/>
</dbReference>
<proteinExistence type="predicted"/>
<dbReference type="InterPro" id="IPR036339">
    <property type="entry name" value="PUB-like_dom_sf"/>
</dbReference>
<evidence type="ECO:0000259" key="1">
    <source>
        <dbReference type="Pfam" id="PF09409"/>
    </source>
</evidence>
<dbReference type="OrthoDB" id="440781at2759"/>
<dbReference type="EMBL" id="CVMV01000110">
    <property type="protein sequence ID" value="CRG97432.1"/>
    <property type="molecule type" value="Genomic_DNA"/>
</dbReference>
<dbReference type="GO" id="GO:0005737">
    <property type="term" value="C:cytoplasm"/>
    <property type="evidence" value="ECO:0007669"/>
    <property type="project" value="TreeGrafter"/>
</dbReference>
<dbReference type="AlphaFoldDB" id="A0A1J1GY71"/>
<dbReference type="GO" id="GO:0006886">
    <property type="term" value="P:intracellular protein transport"/>
    <property type="evidence" value="ECO:0007669"/>
    <property type="project" value="TreeGrafter"/>
</dbReference>
<dbReference type="SUPFAM" id="SSF143503">
    <property type="entry name" value="PUG domain-like"/>
    <property type="match status" value="1"/>
</dbReference>
<dbReference type="GO" id="GO:0005634">
    <property type="term" value="C:nucleus"/>
    <property type="evidence" value="ECO:0007669"/>
    <property type="project" value="TreeGrafter"/>
</dbReference>
<protein>
    <recommendedName>
        <fullName evidence="1">PUB domain-containing protein</fullName>
    </recommendedName>
</protein>
<dbReference type="GeneID" id="39733537"/>
<organism evidence="2 3">
    <name type="scientific">Plasmodium gallinaceum</name>
    <dbReference type="NCBI Taxonomy" id="5849"/>
    <lineage>
        <taxon>Eukaryota</taxon>
        <taxon>Sar</taxon>
        <taxon>Alveolata</taxon>
        <taxon>Apicomplexa</taxon>
        <taxon>Aconoidasida</taxon>
        <taxon>Haemosporida</taxon>
        <taxon>Plasmodiidae</taxon>
        <taxon>Plasmodium</taxon>
        <taxon>Plasmodium (Haemamoeba)</taxon>
    </lineage>
</organism>
<gene>
    <name evidence="2" type="ORF">PGAL8A_00500400</name>
</gene>
<keyword evidence="3" id="KW-1185">Reference proteome</keyword>
<dbReference type="PANTHER" id="PTHR46467">
    <property type="entry name" value="TETHER CONTAINING UBX DOMAIN FOR GLUT4"/>
    <property type="match status" value="1"/>
</dbReference>
<accession>A0A1J1GY71</accession>
<dbReference type="Proteomes" id="UP000220797">
    <property type="component" value="Unassembled WGS sequence"/>
</dbReference>
<evidence type="ECO:0000313" key="3">
    <source>
        <dbReference type="Proteomes" id="UP000220797"/>
    </source>
</evidence>
<evidence type="ECO:0000313" key="2">
    <source>
        <dbReference type="EMBL" id="CRG97432.1"/>
    </source>
</evidence>
<name>A0A1J1GY71_PLAGA</name>
<feature type="domain" description="PUB" evidence="1">
    <location>
        <begin position="250"/>
        <end position="321"/>
    </location>
</feature>
<reference evidence="2" key="1">
    <citation type="submission" date="2015-04" db="EMBL/GenBank/DDBJ databases">
        <authorList>
            <consortium name="Pathogen Informatics"/>
        </authorList>
    </citation>
    <scope>NUCLEOTIDE SEQUENCE [LARGE SCALE GENOMIC DNA]</scope>
    <source>
        <strain evidence="2">8A</strain>
    </source>
</reference>
<dbReference type="GO" id="GO:0012506">
    <property type="term" value="C:vesicle membrane"/>
    <property type="evidence" value="ECO:0007669"/>
    <property type="project" value="TreeGrafter"/>
</dbReference>
<comment type="caution">
    <text evidence="2">The sequence shown here is derived from an EMBL/GenBank/DDBJ whole genome shotgun (WGS) entry which is preliminary data.</text>
</comment>
<dbReference type="PANTHER" id="PTHR46467:SF1">
    <property type="entry name" value="TETHER CONTAINING UBX DOMAIN FOR GLUT4"/>
    <property type="match status" value="1"/>
</dbReference>
<dbReference type="RefSeq" id="XP_028530233.1">
    <property type="nucleotide sequence ID" value="XM_028673818.1"/>
</dbReference>